<keyword evidence="4" id="KW-1185">Reference proteome</keyword>
<dbReference type="PANTHER" id="PTHR12243">
    <property type="entry name" value="MADF DOMAIN TRANSCRIPTION FACTOR"/>
    <property type="match status" value="1"/>
</dbReference>
<dbReference type="KEGG" id="mde:101890081"/>
<name>A0A1I8NI44_MUSDO</name>
<organism evidence="3">
    <name type="scientific">Musca domestica</name>
    <name type="common">House fly</name>
    <dbReference type="NCBI Taxonomy" id="7370"/>
    <lineage>
        <taxon>Eukaryota</taxon>
        <taxon>Metazoa</taxon>
        <taxon>Ecdysozoa</taxon>
        <taxon>Arthropoda</taxon>
        <taxon>Hexapoda</taxon>
        <taxon>Insecta</taxon>
        <taxon>Pterygota</taxon>
        <taxon>Neoptera</taxon>
        <taxon>Endopterygota</taxon>
        <taxon>Diptera</taxon>
        <taxon>Brachycera</taxon>
        <taxon>Muscomorpha</taxon>
        <taxon>Muscoidea</taxon>
        <taxon>Muscidae</taxon>
        <taxon>Musca</taxon>
    </lineage>
</organism>
<dbReference type="InterPro" id="IPR039353">
    <property type="entry name" value="TF_Adf1"/>
</dbReference>
<sequence>MYDDAKLIELLKANDVLYNRDHPLAKTEHKKVVWEEIAEEMGLPVDRVIKRYRGLRDRFVRYKRSLLTKGPENNYDHATMEKMEFLTPFIYIKSNGGKITWEDSETSLCISSDPLKMRTSTMDYDISDEDNYNETRSPKRRSRSKRKKREESPFHSQDDEEYIPPAKNRRTKEEKANKTKSIGRPAKKTATTTDYTELHSVARFDSSDDIDYNEDSDDAFCDAVKSFVTLCQSGEKLKENKALHGFCQMIIATISEMSIPKQSKAMTLVTQAVMEMKMEDLC</sequence>
<dbReference type="EnsemblMetazoa" id="MDOA015376-RA">
    <property type="protein sequence ID" value="MDOA015376-PA"/>
    <property type="gene ID" value="MDOA015376"/>
</dbReference>
<feature type="domain" description="MADF" evidence="2">
    <location>
        <begin position="6"/>
        <end position="91"/>
    </location>
</feature>
<evidence type="ECO:0000313" key="3">
    <source>
        <dbReference type="EnsemblMetazoa" id="MDOA015376-PA"/>
    </source>
</evidence>
<dbReference type="SMART" id="SM00595">
    <property type="entry name" value="MADF"/>
    <property type="match status" value="1"/>
</dbReference>
<proteinExistence type="predicted"/>
<dbReference type="OrthoDB" id="5779735at2759"/>
<protein>
    <submittedName>
        <fullName evidence="5">Uncharacterized protein LOC101890081</fullName>
    </submittedName>
</protein>
<dbReference type="Pfam" id="PF10545">
    <property type="entry name" value="MADF_DNA_bdg"/>
    <property type="match status" value="1"/>
</dbReference>
<dbReference type="AlphaFoldDB" id="A0A1I8NI44"/>
<evidence type="ECO:0000313" key="5">
    <source>
        <dbReference type="RefSeq" id="XP_005180322.1"/>
    </source>
</evidence>
<dbReference type="GeneID" id="101890081"/>
<reference evidence="5" key="2">
    <citation type="submission" date="2025-04" db="UniProtKB">
        <authorList>
            <consortium name="RefSeq"/>
        </authorList>
    </citation>
    <scope>IDENTIFICATION</scope>
    <source>
        <strain evidence="5">Aabys</strain>
    </source>
</reference>
<dbReference type="PANTHER" id="PTHR12243:SF67">
    <property type="entry name" value="COREPRESSOR OF PANGOLIN, ISOFORM A-RELATED"/>
    <property type="match status" value="1"/>
</dbReference>
<dbReference type="VEuPathDB" id="VectorBase:MDOA015376"/>
<feature type="compositionally biased region" description="Basic residues" evidence="1">
    <location>
        <begin position="138"/>
        <end position="148"/>
    </location>
</feature>
<evidence type="ECO:0000256" key="1">
    <source>
        <dbReference type="SAM" id="MobiDB-lite"/>
    </source>
</evidence>
<feature type="region of interest" description="Disordered" evidence="1">
    <location>
        <begin position="126"/>
        <end position="194"/>
    </location>
</feature>
<accession>A0A1I8NI44</accession>
<evidence type="ECO:0000259" key="2">
    <source>
        <dbReference type="PROSITE" id="PS51029"/>
    </source>
</evidence>
<dbReference type="VEuPathDB" id="VectorBase:MDOMA2_007543"/>
<dbReference type="Proteomes" id="UP001652621">
    <property type="component" value="Unplaced"/>
</dbReference>
<dbReference type="InterPro" id="IPR006578">
    <property type="entry name" value="MADF-dom"/>
</dbReference>
<evidence type="ECO:0000313" key="4">
    <source>
        <dbReference type="Proteomes" id="UP001652621"/>
    </source>
</evidence>
<dbReference type="PROSITE" id="PS51029">
    <property type="entry name" value="MADF"/>
    <property type="match status" value="1"/>
</dbReference>
<reference evidence="3" key="1">
    <citation type="submission" date="2020-05" db="UniProtKB">
        <authorList>
            <consortium name="EnsemblMetazoa"/>
        </authorList>
    </citation>
    <scope>IDENTIFICATION</scope>
    <source>
        <strain evidence="3">Aabys</strain>
    </source>
</reference>
<dbReference type="RefSeq" id="XP_005180322.1">
    <property type="nucleotide sequence ID" value="XM_005180265.3"/>
</dbReference>
<gene>
    <name evidence="3" type="primary">101890081</name>
    <name evidence="5" type="synonym">LOC101890081</name>
</gene>